<dbReference type="Proteomes" id="UP000563426">
    <property type="component" value="Unassembled WGS sequence"/>
</dbReference>
<dbReference type="EMBL" id="JABFJV010000036">
    <property type="protein sequence ID" value="NOK33377.1"/>
    <property type="molecule type" value="Genomic_DNA"/>
</dbReference>
<proteinExistence type="predicted"/>
<feature type="signal peptide" evidence="1">
    <location>
        <begin position="1"/>
        <end position="19"/>
    </location>
</feature>
<evidence type="ECO:0000313" key="3">
    <source>
        <dbReference type="Proteomes" id="UP000563426"/>
    </source>
</evidence>
<evidence type="ECO:0000313" key="2">
    <source>
        <dbReference type="EMBL" id="NOK33377.1"/>
    </source>
</evidence>
<organism evidence="2 3">
    <name type="scientific">Corallococcus exercitus</name>
    <dbReference type="NCBI Taxonomy" id="2316736"/>
    <lineage>
        <taxon>Bacteria</taxon>
        <taxon>Pseudomonadati</taxon>
        <taxon>Myxococcota</taxon>
        <taxon>Myxococcia</taxon>
        <taxon>Myxococcales</taxon>
        <taxon>Cystobacterineae</taxon>
        <taxon>Myxococcaceae</taxon>
        <taxon>Corallococcus</taxon>
    </lineage>
</organism>
<comment type="caution">
    <text evidence="2">The sequence shown here is derived from an EMBL/GenBank/DDBJ whole genome shotgun (WGS) entry which is preliminary data.</text>
</comment>
<dbReference type="OrthoDB" id="5508726at2"/>
<accession>A0A3A8IDL1</accession>
<feature type="chain" id="PRO_5044076095" description="Outer membrane protein beta-barrel domain-containing protein" evidence="1">
    <location>
        <begin position="20"/>
        <end position="219"/>
    </location>
</feature>
<evidence type="ECO:0000256" key="1">
    <source>
        <dbReference type="SAM" id="SignalP"/>
    </source>
</evidence>
<gene>
    <name evidence="2" type="ORF">HMI49_09230</name>
</gene>
<protein>
    <recommendedName>
        <fullName evidence="4">Outer membrane protein beta-barrel domain-containing protein</fullName>
    </recommendedName>
</protein>
<sequence>MTRLGPLLALLVVPSLALAQDAEVSLSQEDPLGSVVAPVMLPAGATALYGYTGAPEVGLGFRQGLGALEVEARARFDWFKLGASLELVGRKEVVRQGSFALAPTLGVGLVLNSGSTYMDDDNFSGVLVRILPGMVAGYRVADTVVLLGLVDLPIDLGLTGDKQRRFQALGGLGVEVYLGGNLSLLAAGQVGVETFQERAGAGQTRLGLTGRVGLGTRLF</sequence>
<name>A0A3A8IDL1_9BACT</name>
<dbReference type="AlphaFoldDB" id="A0A3A8IDL1"/>
<evidence type="ECO:0008006" key="4">
    <source>
        <dbReference type="Google" id="ProtNLM"/>
    </source>
</evidence>
<keyword evidence="1" id="KW-0732">Signal</keyword>
<reference evidence="2 3" key="1">
    <citation type="submission" date="2020-05" db="EMBL/GenBank/DDBJ databases">
        <authorList>
            <person name="Whitworth D."/>
        </authorList>
    </citation>
    <scope>NUCLEOTIDE SEQUENCE [LARGE SCALE GENOMIC DNA]</scope>
    <source>
        <strain evidence="2 3">AB043B</strain>
    </source>
</reference>
<keyword evidence="3" id="KW-1185">Reference proteome</keyword>
<dbReference type="RefSeq" id="WP_120524255.1">
    <property type="nucleotide sequence ID" value="NZ_JABFJV010000036.1"/>
</dbReference>